<dbReference type="InterPro" id="IPR003960">
    <property type="entry name" value="ATPase_AAA_CS"/>
</dbReference>
<reference evidence="4 5" key="1">
    <citation type="submission" date="2022-05" db="EMBL/GenBank/DDBJ databases">
        <title>Seasonal and diel survey of microbial diversity of the Tyrrhenian coast.</title>
        <authorList>
            <person name="Gattoni G."/>
            <person name="Corral P."/>
        </authorList>
    </citation>
    <scope>NUCLEOTIDE SEQUENCE [LARGE SCALE GENOMIC DNA]</scope>
    <source>
        <strain evidence="4 5">V10</strain>
    </source>
</reference>
<sequence>MTDARQPGFDEAIDYLVKRTRPDPRPTGFDEDDLVDASDDPGIVPRKPYPDEILDALAILRLCRAVEDTGDQPLSPARGLLTTIVARTWEDRKRLAKVIPELSSAQSAVTILTEEPPDRNRNASDFIKKLEGMLELGRRTIAILSTPEGLSAPLAILETARVIVPPLNARMLTLMLEYLYPGADIQVPLTDLQIARLPPLAFGPAFVSEDVENAIAHLRHLGMRPVATTTGPTLDDVHGQPEAVGVLRQVVRDLEAWRAGKIRWAEVTRSFLLYGPPGTGKTLLAHALAGSAGIGFVKTSYSDCQRAGHQGDMLRELNAAADRAITGAPAAFFVDEIDSFYARDMSSNGYVIGVVNGLLTLLDRLSATEGVVLIAATNDPKRVDPAVIRSGRFDRHIRVSAPNRAGIRAMLEAALR</sequence>
<evidence type="ECO:0000256" key="1">
    <source>
        <dbReference type="RuleBase" id="RU003651"/>
    </source>
</evidence>
<dbReference type="PANTHER" id="PTHR23076:SF37">
    <property type="entry name" value="ATP-DEPENDENT ZINC METALLOPROTEASE FTSH 4, MITOCHONDRIAL"/>
    <property type="match status" value="1"/>
</dbReference>
<protein>
    <submittedName>
        <fullName evidence="4">ATP-binding protein</fullName>
    </submittedName>
</protein>
<dbReference type="InterPro" id="IPR003593">
    <property type="entry name" value="AAA+_ATPase"/>
</dbReference>
<gene>
    <name evidence="4" type="ORF">M3N55_12075</name>
</gene>
<feature type="domain" description="AAA+ ATPase" evidence="3">
    <location>
        <begin position="267"/>
        <end position="403"/>
    </location>
</feature>
<dbReference type="Proteomes" id="UP001202550">
    <property type="component" value="Unassembled WGS sequence"/>
</dbReference>
<dbReference type="Gene3D" id="3.40.50.300">
    <property type="entry name" value="P-loop containing nucleotide triphosphate hydrolases"/>
    <property type="match status" value="1"/>
</dbReference>
<accession>A0ABT0M495</accession>
<dbReference type="GO" id="GO:0005524">
    <property type="term" value="F:ATP binding"/>
    <property type="evidence" value="ECO:0007669"/>
    <property type="project" value="UniProtKB-KW"/>
</dbReference>
<dbReference type="EMBL" id="JALZWP010000012">
    <property type="protein sequence ID" value="MCL1629468.1"/>
    <property type="molecule type" value="Genomic_DNA"/>
</dbReference>
<dbReference type="SUPFAM" id="SSF52540">
    <property type="entry name" value="P-loop containing nucleoside triphosphate hydrolases"/>
    <property type="match status" value="1"/>
</dbReference>
<dbReference type="CDD" id="cd19481">
    <property type="entry name" value="RecA-like_protease"/>
    <property type="match status" value="1"/>
</dbReference>
<evidence type="ECO:0000313" key="4">
    <source>
        <dbReference type="EMBL" id="MCL1629468.1"/>
    </source>
</evidence>
<keyword evidence="5" id="KW-1185">Reference proteome</keyword>
<proteinExistence type="inferred from homology"/>
<dbReference type="RefSeq" id="WP_249059400.1">
    <property type="nucleotide sequence ID" value="NZ_JALZWP010000012.1"/>
</dbReference>
<dbReference type="PROSITE" id="PS00674">
    <property type="entry name" value="AAA"/>
    <property type="match status" value="1"/>
</dbReference>
<dbReference type="Pfam" id="PF00004">
    <property type="entry name" value="AAA"/>
    <property type="match status" value="1"/>
</dbReference>
<comment type="caution">
    <text evidence="4">The sequence shown here is derived from an EMBL/GenBank/DDBJ whole genome shotgun (WGS) entry which is preliminary data.</text>
</comment>
<evidence type="ECO:0000256" key="2">
    <source>
        <dbReference type="SAM" id="MobiDB-lite"/>
    </source>
</evidence>
<feature type="compositionally biased region" description="Acidic residues" evidence="2">
    <location>
        <begin position="29"/>
        <end position="39"/>
    </location>
</feature>
<keyword evidence="1 4" id="KW-0067">ATP-binding</keyword>
<name>A0ABT0M495_9RHOB</name>
<organism evidence="4 5">
    <name type="scientific">Roseinatronobacter domitianus</name>
    <dbReference type="NCBI Taxonomy" id="2940293"/>
    <lineage>
        <taxon>Bacteria</taxon>
        <taxon>Pseudomonadati</taxon>
        <taxon>Pseudomonadota</taxon>
        <taxon>Alphaproteobacteria</taxon>
        <taxon>Rhodobacterales</taxon>
        <taxon>Paracoccaceae</taxon>
        <taxon>Roseinatronobacter</taxon>
    </lineage>
</organism>
<dbReference type="InterPro" id="IPR027417">
    <property type="entry name" value="P-loop_NTPase"/>
</dbReference>
<feature type="region of interest" description="Disordered" evidence="2">
    <location>
        <begin position="19"/>
        <end position="47"/>
    </location>
</feature>
<comment type="similarity">
    <text evidence="1">Belongs to the AAA ATPase family.</text>
</comment>
<dbReference type="InterPro" id="IPR003959">
    <property type="entry name" value="ATPase_AAA_core"/>
</dbReference>
<keyword evidence="1" id="KW-0547">Nucleotide-binding</keyword>
<evidence type="ECO:0000313" key="5">
    <source>
        <dbReference type="Proteomes" id="UP001202550"/>
    </source>
</evidence>
<evidence type="ECO:0000259" key="3">
    <source>
        <dbReference type="SMART" id="SM00382"/>
    </source>
</evidence>
<dbReference type="PANTHER" id="PTHR23076">
    <property type="entry name" value="METALLOPROTEASE M41 FTSH"/>
    <property type="match status" value="1"/>
</dbReference>
<dbReference type="SMART" id="SM00382">
    <property type="entry name" value="AAA"/>
    <property type="match status" value="1"/>
</dbReference>